<dbReference type="GO" id="GO:0005634">
    <property type="term" value="C:nucleus"/>
    <property type="evidence" value="ECO:0007669"/>
    <property type="project" value="UniProtKB-SubCell"/>
</dbReference>
<dbReference type="SMART" id="SM00353">
    <property type="entry name" value="HLH"/>
    <property type="match status" value="1"/>
</dbReference>
<feature type="region of interest" description="Disordered" evidence="6">
    <location>
        <begin position="139"/>
        <end position="168"/>
    </location>
</feature>
<name>A0A6V7NE05_ANACO</name>
<evidence type="ECO:0000256" key="6">
    <source>
        <dbReference type="SAM" id="MobiDB-lite"/>
    </source>
</evidence>
<dbReference type="AlphaFoldDB" id="A0A6V7NE05"/>
<evidence type="ECO:0000313" key="8">
    <source>
        <dbReference type="EMBL" id="CAD1816830.1"/>
    </source>
</evidence>
<dbReference type="CDD" id="cd11445">
    <property type="entry name" value="bHLH_AtPIF_like"/>
    <property type="match status" value="1"/>
</dbReference>
<dbReference type="FunFam" id="4.10.280.10:FF:000004">
    <property type="entry name" value="Basic helix-loop-helix transcription factor"/>
    <property type="match status" value="1"/>
</dbReference>
<evidence type="ECO:0000256" key="4">
    <source>
        <dbReference type="ARBA" id="ARBA00023163"/>
    </source>
</evidence>
<gene>
    <name evidence="8" type="ORF">CB5_LOCUS41</name>
</gene>
<dbReference type="InterPro" id="IPR011598">
    <property type="entry name" value="bHLH_dom"/>
</dbReference>
<evidence type="ECO:0000256" key="1">
    <source>
        <dbReference type="ARBA" id="ARBA00004123"/>
    </source>
</evidence>
<keyword evidence="5" id="KW-0539">Nucleus</keyword>
<sequence length="618" mass="67459">MPLSEFLLKTTKSKPGTAQSKMPIPNSSSSDPFSISDHEFGELLWENGQIVLHGHASRSSKKSWAAASAADHPEKAPAKDNVDSVDAKNAQLGADLSVHQEDDMVPWINFRIDDESLDADRVHNDFYSEFLEDIGVLGQEAKSPPNAPQEIPSKGAPVASERGRGNKPNQLIQLSQNCQSAVTNNNSRVSELGNGGGKAQMGYCMELVKNTRLAPRPNTGVNFVNFPLFSRPHAVKINDRARVEEKASAPPVNSKLVESSSGVKSVAGIQALPRKLELEKPDVPGRQHVKVPSERIEANRERGEDHETEKDDKNAAAIKDCSFAKPETEKDPVAVVASSSVCSVNSAGIESYEPKNNREKRKVSEREESSGEQSDDLEDESVGTKKPANGRGTGGKRSRAAEVHNLSERRRRDRINEKMRALQELIPNCNKTDKASMLEEAIEYLKTLQLQLQMMSMRNGMYMPTPMMLPPGMQHINGAAMAHFSPMGVGMGMGMGYGMHVNGSPGCSLIPVQPMHGQQFPCPAIAGQAALHRMMLGPANPPVFGAIAPHQLSSPPCHVVKGNTAPDVTMPAAAPARQPQTRRRLQFLEIGSKKAKTYKYCRDQESIVRGRWVAIRKD</sequence>
<dbReference type="Gene3D" id="4.10.280.10">
    <property type="entry name" value="Helix-loop-helix DNA-binding domain"/>
    <property type="match status" value="1"/>
</dbReference>
<feature type="compositionally biased region" description="Basic and acidic residues" evidence="6">
    <location>
        <begin position="280"/>
        <end position="314"/>
    </location>
</feature>
<keyword evidence="3" id="KW-0805">Transcription regulation</keyword>
<organism evidence="8">
    <name type="scientific">Ananas comosus var. bracteatus</name>
    <name type="common">red pineapple</name>
    <dbReference type="NCBI Taxonomy" id="296719"/>
    <lineage>
        <taxon>Eukaryota</taxon>
        <taxon>Viridiplantae</taxon>
        <taxon>Streptophyta</taxon>
        <taxon>Embryophyta</taxon>
        <taxon>Tracheophyta</taxon>
        <taxon>Spermatophyta</taxon>
        <taxon>Magnoliopsida</taxon>
        <taxon>Liliopsida</taxon>
        <taxon>Poales</taxon>
        <taxon>Bromeliaceae</taxon>
        <taxon>Bromelioideae</taxon>
        <taxon>Ananas</taxon>
    </lineage>
</organism>
<protein>
    <recommendedName>
        <fullName evidence="7">BHLH domain-containing protein</fullName>
    </recommendedName>
</protein>
<dbReference type="PROSITE" id="PS50888">
    <property type="entry name" value="BHLH"/>
    <property type="match status" value="1"/>
</dbReference>
<reference evidence="8" key="1">
    <citation type="submission" date="2020-07" db="EMBL/GenBank/DDBJ databases">
        <authorList>
            <person name="Lin J."/>
        </authorList>
    </citation>
    <scope>NUCLEOTIDE SEQUENCE</scope>
</reference>
<keyword evidence="4" id="KW-0804">Transcription</keyword>
<evidence type="ECO:0000256" key="2">
    <source>
        <dbReference type="ARBA" id="ARBA00005510"/>
    </source>
</evidence>
<feature type="region of interest" description="Disordered" evidence="6">
    <location>
        <begin position="280"/>
        <end position="315"/>
    </location>
</feature>
<dbReference type="PANTHER" id="PTHR46807:SF1">
    <property type="entry name" value="TRANSCRIPTION FACTOR PIF3"/>
    <property type="match status" value="1"/>
</dbReference>
<evidence type="ECO:0000256" key="5">
    <source>
        <dbReference type="ARBA" id="ARBA00023242"/>
    </source>
</evidence>
<feature type="compositionally biased region" description="Basic and acidic residues" evidence="6">
    <location>
        <begin position="399"/>
        <end position="413"/>
    </location>
</feature>
<feature type="compositionally biased region" description="Basic and acidic residues" evidence="6">
    <location>
        <begin position="353"/>
        <end position="369"/>
    </location>
</feature>
<dbReference type="SUPFAM" id="SSF47459">
    <property type="entry name" value="HLH, helix-loop-helix DNA-binding domain"/>
    <property type="match status" value="1"/>
</dbReference>
<evidence type="ECO:0000259" key="7">
    <source>
        <dbReference type="PROSITE" id="PS50888"/>
    </source>
</evidence>
<feature type="domain" description="BHLH" evidence="7">
    <location>
        <begin position="399"/>
        <end position="448"/>
    </location>
</feature>
<comment type="subcellular location">
    <subcellularLocation>
        <location evidence="1">Nucleus</location>
    </subcellularLocation>
</comment>
<feature type="region of interest" description="Disordered" evidence="6">
    <location>
        <begin position="1"/>
        <end position="32"/>
    </location>
</feature>
<feature type="compositionally biased region" description="Basic and acidic residues" evidence="6">
    <location>
        <begin position="71"/>
        <end position="83"/>
    </location>
</feature>
<dbReference type="InterPro" id="IPR036638">
    <property type="entry name" value="HLH_DNA-bd_sf"/>
</dbReference>
<dbReference type="InterPro" id="IPR047265">
    <property type="entry name" value="PIF1-like_bHLH"/>
</dbReference>
<dbReference type="InterPro" id="IPR044273">
    <property type="entry name" value="PIF3-like"/>
</dbReference>
<evidence type="ECO:0000256" key="3">
    <source>
        <dbReference type="ARBA" id="ARBA00023015"/>
    </source>
</evidence>
<dbReference type="EMBL" id="LR862129">
    <property type="protein sequence ID" value="CAD1816830.1"/>
    <property type="molecule type" value="Genomic_DNA"/>
</dbReference>
<feature type="compositionally biased region" description="Low complexity" evidence="6">
    <location>
        <begin position="23"/>
        <end position="32"/>
    </location>
</feature>
<dbReference type="GO" id="GO:0046983">
    <property type="term" value="F:protein dimerization activity"/>
    <property type="evidence" value="ECO:0007669"/>
    <property type="project" value="InterPro"/>
</dbReference>
<comment type="similarity">
    <text evidence="2">Belongs to the bHLH protein family.</text>
</comment>
<dbReference type="Pfam" id="PF00010">
    <property type="entry name" value="HLH"/>
    <property type="match status" value="1"/>
</dbReference>
<feature type="region of interest" description="Disordered" evidence="6">
    <location>
        <begin position="353"/>
        <end position="413"/>
    </location>
</feature>
<accession>A0A6V7NE05</accession>
<proteinExistence type="inferred from homology"/>
<dbReference type="PANTHER" id="PTHR46807">
    <property type="entry name" value="TRANSCRIPTION FACTOR PIF3"/>
    <property type="match status" value="1"/>
</dbReference>
<feature type="region of interest" description="Disordered" evidence="6">
    <location>
        <begin position="61"/>
        <end position="83"/>
    </location>
</feature>
<dbReference type="GO" id="GO:0003700">
    <property type="term" value="F:DNA-binding transcription factor activity"/>
    <property type="evidence" value="ECO:0007669"/>
    <property type="project" value="InterPro"/>
</dbReference>